<feature type="region of interest" description="Disordered" evidence="1">
    <location>
        <begin position="38"/>
        <end position="128"/>
    </location>
</feature>
<dbReference type="OrthoDB" id="413408at2759"/>
<gene>
    <name evidence="2" type="ORF">CEUSTIGMA_g5491.t1</name>
</gene>
<sequence length="995" mass="112785">MLSFYLAGRRSNLEQILRQKCGLFSTFTRRHTLEEGIEIPIDSQSTSSDHISGLHPRESYTNSETDDPSPKDRRAEQQQLRPHRTLKYKDSHDFERRPGTSQTQGLYRSATEQNNRPPISDGYSVSNMGQKWKDVSGTQFRPHLPPFKTKEDSRDWTLRLRYLKNRKDKDTEQQSDSWLGGPGRSSAATSSDQILLRGSHLSHVGGNEYIPRDEGTEGGEKTRDYPHNICFWPLAGEDSPSYIPKNPAYMIAQSIPKCTTLKELSDLVTPIFYTHFNEVHLGKAMGRLAALIQTAGMTQSSVPVGRALASEEMGAEAGKEATALPEGADSLIKMLLQGAVHALHRRNRIREQMTSNGSQGASNGSQGAPSLGDDMVLFSSLMTFLLKLDMLTHPVMKMLVANLPEQGYQRLHDGGDRAFASVIWCLAKLHTAKVMKLPLQDLESVIITSTMKRIQEGCRDSFWIATISNSAAKLGVRDKAMYSSLAHAAKQVIQRQMVESYADAVPSLQDGNGQKFMNPTCVASLMTGCALVRYYDKHLMSLAGQLFLLWSQQKQGVYNVNPQAWSNYLWSCGVLLHQDSDFLQKAVPFITALQFKNADRQVVSNVIWTYAVLKHYDESLLNAATAFYLRNKDQHVSFMASSICAWSFLTLGHFQGGGQLIEETADQTFQTQEQEPPNLQHRLVYMWSLVGLVPHRIDLLSKFMRSNMSVLTTLRELGIIHFVVNELREREKTPRMIEEKKDVPDECPTDISSSNMENPAVTTPQPLTGSSDALPLPDDSRFWSHVHVKMPLTEKAGSGEGRETSDCLKDDHAGETSADSNLQEKQIRDRQYLTEYWKNLSQVYSFCRVLYQAHLELSDQGFGHQGLQGEELEACRYMWRFQYNRPWSSQVHDEIFDILKAMGLTAHKEQFTEDGAFSIDIVLQHPVWGRVGVEVDGPYHFLSNLPRVPHGKTLVRNRFLERRMDRLISINIDQDFNDKHTLMRRRKFLRELFEL</sequence>
<dbReference type="EMBL" id="BEGY01000029">
    <property type="protein sequence ID" value="GAX78049.1"/>
    <property type="molecule type" value="Genomic_DNA"/>
</dbReference>
<feature type="compositionally biased region" description="Basic and acidic residues" evidence="1">
    <location>
        <begin position="87"/>
        <end position="98"/>
    </location>
</feature>
<comment type="caution">
    <text evidence="2">The sequence shown here is derived from an EMBL/GenBank/DDBJ whole genome shotgun (WGS) entry which is preliminary data.</text>
</comment>
<reference evidence="2 3" key="1">
    <citation type="submission" date="2017-08" db="EMBL/GenBank/DDBJ databases">
        <title>Acidophilic green algal genome provides insights into adaptation to an acidic environment.</title>
        <authorList>
            <person name="Hirooka S."/>
            <person name="Hirose Y."/>
            <person name="Kanesaki Y."/>
            <person name="Higuchi S."/>
            <person name="Fujiwara T."/>
            <person name="Onuma R."/>
            <person name="Era A."/>
            <person name="Ohbayashi R."/>
            <person name="Uzuka A."/>
            <person name="Nozaki H."/>
            <person name="Yoshikawa H."/>
            <person name="Miyagishima S.Y."/>
        </authorList>
    </citation>
    <scope>NUCLEOTIDE SEQUENCE [LARGE SCALE GENOMIC DNA]</scope>
    <source>
        <strain evidence="2 3">NIES-2499</strain>
    </source>
</reference>
<feature type="region of interest" description="Disordered" evidence="1">
    <location>
        <begin position="167"/>
        <end position="191"/>
    </location>
</feature>
<feature type="region of interest" description="Disordered" evidence="1">
    <location>
        <begin position="793"/>
        <end position="823"/>
    </location>
</feature>
<feature type="compositionally biased region" description="Basic and acidic residues" evidence="1">
    <location>
        <begin position="800"/>
        <end position="814"/>
    </location>
</feature>
<feature type="compositionally biased region" description="Polar residues" evidence="1">
    <location>
        <begin position="99"/>
        <end position="128"/>
    </location>
</feature>
<evidence type="ECO:0000313" key="2">
    <source>
        <dbReference type="EMBL" id="GAX78049.1"/>
    </source>
</evidence>
<proteinExistence type="predicted"/>
<accession>A0A250X556</accession>
<name>A0A250X556_9CHLO</name>
<evidence type="ECO:0000313" key="3">
    <source>
        <dbReference type="Proteomes" id="UP000232323"/>
    </source>
</evidence>
<keyword evidence="3" id="KW-1185">Reference proteome</keyword>
<evidence type="ECO:0000256" key="1">
    <source>
        <dbReference type="SAM" id="MobiDB-lite"/>
    </source>
</evidence>
<feature type="compositionally biased region" description="Polar residues" evidence="1">
    <location>
        <begin position="750"/>
        <end position="766"/>
    </location>
</feature>
<protein>
    <recommendedName>
        <fullName evidence="4">RAP domain-containing protein</fullName>
    </recommendedName>
</protein>
<evidence type="ECO:0008006" key="4">
    <source>
        <dbReference type="Google" id="ProtNLM"/>
    </source>
</evidence>
<feature type="region of interest" description="Disordered" evidence="1">
    <location>
        <begin position="741"/>
        <end position="766"/>
    </location>
</feature>
<dbReference type="Proteomes" id="UP000232323">
    <property type="component" value="Unassembled WGS sequence"/>
</dbReference>
<organism evidence="2 3">
    <name type="scientific">Chlamydomonas eustigma</name>
    <dbReference type="NCBI Taxonomy" id="1157962"/>
    <lineage>
        <taxon>Eukaryota</taxon>
        <taxon>Viridiplantae</taxon>
        <taxon>Chlorophyta</taxon>
        <taxon>core chlorophytes</taxon>
        <taxon>Chlorophyceae</taxon>
        <taxon>CS clade</taxon>
        <taxon>Chlamydomonadales</taxon>
        <taxon>Chlamydomonadaceae</taxon>
        <taxon>Chlamydomonas</taxon>
    </lineage>
</organism>
<dbReference type="AlphaFoldDB" id="A0A250X556"/>